<feature type="domain" description="Glycosyl transferase family 1" evidence="1">
    <location>
        <begin position="201"/>
        <end position="369"/>
    </location>
</feature>
<dbReference type="PANTHER" id="PTHR12526:SF572">
    <property type="entry name" value="BLL5144 PROTEIN"/>
    <property type="match status" value="1"/>
</dbReference>
<evidence type="ECO:0000259" key="2">
    <source>
        <dbReference type="Pfam" id="PF13439"/>
    </source>
</evidence>
<dbReference type="Gene3D" id="3.40.50.2000">
    <property type="entry name" value="Glycogen Phosphorylase B"/>
    <property type="match status" value="2"/>
</dbReference>
<dbReference type="Pfam" id="PF13439">
    <property type="entry name" value="Glyco_transf_4"/>
    <property type="match status" value="1"/>
</dbReference>
<dbReference type="Pfam" id="PF00534">
    <property type="entry name" value="Glycos_transf_1"/>
    <property type="match status" value="1"/>
</dbReference>
<dbReference type="SUPFAM" id="SSF48208">
    <property type="entry name" value="Six-hairpin glycosidases"/>
    <property type="match status" value="1"/>
</dbReference>
<accession>A0AA42CPE0</accession>
<dbReference type="SUPFAM" id="SSF53756">
    <property type="entry name" value="UDP-Glycosyltransferase/glycogen phosphorylase"/>
    <property type="match status" value="1"/>
</dbReference>
<gene>
    <name evidence="3" type="ORF">NEE01_06995</name>
</gene>
<dbReference type="RefSeq" id="WP_265268409.1">
    <property type="nucleotide sequence ID" value="NZ_JANFAV010000003.1"/>
</dbReference>
<dbReference type="InterPro" id="IPR028098">
    <property type="entry name" value="Glyco_trans_4-like_N"/>
</dbReference>
<evidence type="ECO:0000313" key="3">
    <source>
        <dbReference type="EMBL" id="MCW6534530.1"/>
    </source>
</evidence>
<dbReference type="GO" id="GO:0005975">
    <property type="term" value="P:carbohydrate metabolic process"/>
    <property type="evidence" value="ECO:0007669"/>
    <property type="project" value="InterPro"/>
</dbReference>
<organism evidence="3 4">
    <name type="scientific">Sphingomonas lycopersici</name>
    <dbReference type="NCBI Taxonomy" id="2951807"/>
    <lineage>
        <taxon>Bacteria</taxon>
        <taxon>Pseudomonadati</taxon>
        <taxon>Pseudomonadota</taxon>
        <taxon>Alphaproteobacteria</taxon>
        <taxon>Sphingomonadales</taxon>
        <taxon>Sphingomonadaceae</taxon>
        <taxon>Sphingomonas</taxon>
    </lineage>
</organism>
<sequence length="761" mass="83548">MAGETRGATAGRGSVKHIALIGNFLPRKCGLATYTTDTFRALGSSFPGVRIDVYAMDDHPGSYDYPPEVTAAIPEQDRAAYIDAARRIEASGAQAIWLQHEYGIFGGAAGEYILSLLDRTTLPLIVTLHTVLENPDAHQRAVMEGLLRRAQRVIVMAARGQEILRRVYGADPRTIITIPHGVPDRELTDPAQFKPRFGWVGRKVILTFGLLAPGKGIETVIGAMPEVIARHPDALYVVLGATHPNLVAREGESYRERLQELAREKGVANRVSFIDAFVEHDELIDYLQAADLYVTPYLNPTQITSGTLSYAVGVGKPVISTPYAHATEILADGHGVLVDFRDSAGFAREINRLLDSEEARTELSARAYARGRTMIWPRLAERAMSEIETVISARPKRLTKGAAQAAALAPDLAAVERMSDRTGMYQHAIYSVPDRRHGYCIDDNARALMLMSAIEPLDPVRRDKWMTVYASFVQYAWNPEKRRFRNFMNYDRTWCEEEGSDDSNGRTLWALGVTARDAREHKHRDWATALFGDTASLGLELGSVRAQAFAMLGAAAMIEASPGHPLARAILERFPDEHLSLLDHASRPDWQWFEIVLAYDNARLPEAMIRAGLALRRDDLVACGIETLDWIVARQTAPGGHFRAVGTESFGRVYAEPLPFDQQPLEAQATIDACSAAFAATGETKWIDEANRAYRWFLGGNDLDLPLATAADGGCFDGLMPTGLNRNQGAESILALQLASCAISRLSKTGAGVAGQRRAVA</sequence>
<protein>
    <submittedName>
        <fullName evidence="3">Glycosyltransferase family 4 protein</fullName>
    </submittedName>
</protein>
<dbReference type="CDD" id="cd03822">
    <property type="entry name" value="GT4_mannosyltransferase-like"/>
    <property type="match status" value="1"/>
</dbReference>
<dbReference type="EMBL" id="JANFAV010000003">
    <property type="protein sequence ID" value="MCW6534530.1"/>
    <property type="molecule type" value="Genomic_DNA"/>
</dbReference>
<keyword evidence="4" id="KW-1185">Reference proteome</keyword>
<reference evidence="3" key="1">
    <citation type="submission" date="2022-06" db="EMBL/GenBank/DDBJ databases">
        <title>Sphingomonas sp. nov. isolated from rhizosphere soil of tomato.</title>
        <authorList>
            <person name="Dong H."/>
            <person name="Gao R."/>
        </authorList>
    </citation>
    <scope>NUCLEOTIDE SEQUENCE</scope>
    <source>
        <strain evidence="3">MMSM24</strain>
    </source>
</reference>
<feature type="domain" description="Glycosyltransferase subfamily 4-like N-terminal" evidence="2">
    <location>
        <begin position="30"/>
        <end position="183"/>
    </location>
</feature>
<evidence type="ECO:0000313" key="4">
    <source>
        <dbReference type="Proteomes" id="UP001165565"/>
    </source>
</evidence>
<dbReference type="AlphaFoldDB" id="A0AA42CPE0"/>
<comment type="caution">
    <text evidence="3">The sequence shown here is derived from an EMBL/GenBank/DDBJ whole genome shotgun (WGS) entry which is preliminary data.</text>
</comment>
<dbReference type="InterPro" id="IPR001296">
    <property type="entry name" value="Glyco_trans_1"/>
</dbReference>
<name>A0AA42CPE0_9SPHN</name>
<proteinExistence type="predicted"/>
<dbReference type="PANTHER" id="PTHR12526">
    <property type="entry name" value="GLYCOSYLTRANSFERASE"/>
    <property type="match status" value="1"/>
</dbReference>
<evidence type="ECO:0000259" key="1">
    <source>
        <dbReference type="Pfam" id="PF00534"/>
    </source>
</evidence>
<dbReference type="Proteomes" id="UP001165565">
    <property type="component" value="Unassembled WGS sequence"/>
</dbReference>
<dbReference type="InterPro" id="IPR008928">
    <property type="entry name" value="6-hairpin_glycosidase_sf"/>
</dbReference>
<dbReference type="GO" id="GO:0016757">
    <property type="term" value="F:glycosyltransferase activity"/>
    <property type="evidence" value="ECO:0007669"/>
    <property type="project" value="InterPro"/>
</dbReference>